<reference evidence="1" key="1">
    <citation type="submission" date="2020-05" db="EMBL/GenBank/DDBJ databases">
        <title>Large-scale comparative analyses of tick genomes elucidate their genetic diversity and vector capacities.</title>
        <authorList>
            <person name="Jia N."/>
            <person name="Wang J."/>
            <person name="Shi W."/>
            <person name="Du L."/>
            <person name="Sun Y."/>
            <person name="Zhan W."/>
            <person name="Jiang J."/>
            <person name="Wang Q."/>
            <person name="Zhang B."/>
            <person name="Ji P."/>
            <person name="Sakyi L.B."/>
            <person name="Cui X."/>
            <person name="Yuan T."/>
            <person name="Jiang B."/>
            <person name="Yang W."/>
            <person name="Lam T.T.-Y."/>
            <person name="Chang Q."/>
            <person name="Ding S."/>
            <person name="Wang X."/>
            <person name="Zhu J."/>
            <person name="Ruan X."/>
            <person name="Zhao L."/>
            <person name="Wei J."/>
            <person name="Que T."/>
            <person name="Du C."/>
            <person name="Cheng J."/>
            <person name="Dai P."/>
            <person name="Han X."/>
            <person name="Huang E."/>
            <person name="Gao Y."/>
            <person name="Liu J."/>
            <person name="Shao H."/>
            <person name="Ye R."/>
            <person name="Li L."/>
            <person name="Wei W."/>
            <person name="Wang X."/>
            <person name="Wang C."/>
            <person name="Yang T."/>
            <person name="Huo Q."/>
            <person name="Li W."/>
            <person name="Guo W."/>
            <person name="Chen H."/>
            <person name="Zhou L."/>
            <person name="Ni X."/>
            <person name="Tian J."/>
            <person name="Zhou Y."/>
            <person name="Sheng Y."/>
            <person name="Liu T."/>
            <person name="Pan Y."/>
            <person name="Xia L."/>
            <person name="Li J."/>
            <person name="Zhao F."/>
            <person name="Cao W."/>
        </authorList>
    </citation>
    <scope>NUCLEOTIDE SEQUENCE</scope>
    <source>
        <strain evidence="1">Hyas-2018</strain>
    </source>
</reference>
<keyword evidence="2" id="KW-1185">Reference proteome</keyword>
<proteinExistence type="predicted"/>
<organism evidence="1 2">
    <name type="scientific">Hyalomma asiaticum</name>
    <name type="common">Tick</name>
    <dbReference type="NCBI Taxonomy" id="266040"/>
    <lineage>
        <taxon>Eukaryota</taxon>
        <taxon>Metazoa</taxon>
        <taxon>Ecdysozoa</taxon>
        <taxon>Arthropoda</taxon>
        <taxon>Chelicerata</taxon>
        <taxon>Arachnida</taxon>
        <taxon>Acari</taxon>
        <taxon>Parasitiformes</taxon>
        <taxon>Ixodida</taxon>
        <taxon>Ixodoidea</taxon>
        <taxon>Ixodidae</taxon>
        <taxon>Hyalomminae</taxon>
        <taxon>Hyalomma</taxon>
    </lineage>
</organism>
<dbReference type="EMBL" id="CM023481">
    <property type="protein sequence ID" value="KAH6944616.1"/>
    <property type="molecule type" value="Genomic_DNA"/>
</dbReference>
<name>A0ACB7TEQ9_HYAAI</name>
<dbReference type="Proteomes" id="UP000821845">
    <property type="component" value="Chromosome 1"/>
</dbReference>
<evidence type="ECO:0000313" key="1">
    <source>
        <dbReference type="EMBL" id="KAH6944616.1"/>
    </source>
</evidence>
<gene>
    <name evidence="1" type="ORF">HPB50_004257</name>
</gene>
<sequence length="345" mass="38698">MRATHPLRGRGAGRASGGSDQWGCDQDFGRARSIPLAPISFTARQPPTPPRRCEESMFRVNTVPPFSDDLGAAARNFGRIDQANPDQVLERRGRSPKLRKRIFGYLIVFILGSMADLNRTTSTSTAHLRGRGSRRWSGGSDPISRTSARSARSGDDRDGKPKSTIAATDDDYPHLQVDDRTDEKIHGPITEPPLWGIEIREPALGPLPQWGRHCTCISGELHGLVLAPVLDPTPGPPISNRKLTCNITDQQDLRQPHLDECCPGKRYRRHIREHSRRRWSNLVDDLGSDDLILAVHLPLVVRNSKSYTSVDRDFFRKQAPHDYHPKLPRISRHGRLNSRPTSLRP</sequence>
<protein>
    <submittedName>
        <fullName evidence="1">Uncharacterized protein</fullName>
    </submittedName>
</protein>
<evidence type="ECO:0000313" key="2">
    <source>
        <dbReference type="Proteomes" id="UP000821845"/>
    </source>
</evidence>
<accession>A0ACB7TEQ9</accession>
<comment type="caution">
    <text evidence="1">The sequence shown here is derived from an EMBL/GenBank/DDBJ whole genome shotgun (WGS) entry which is preliminary data.</text>
</comment>